<protein>
    <submittedName>
        <fullName evidence="2">Uncharacterized protein</fullName>
    </submittedName>
</protein>
<feature type="compositionally biased region" description="Polar residues" evidence="1">
    <location>
        <begin position="319"/>
        <end position="339"/>
    </location>
</feature>
<feature type="compositionally biased region" description="Polar residues" evidence="1">
    <location>
        <begin position="372"/>
        <end position="384"/>
    </location>
</feature>
<comment type="caution">
    <text evidence="2">The sequence shown here is derived from an EMBL/GenBank/DDBJ whole genome shotgun (WGS) entry which is preliminary data.</text>
</comment>
<dbReference type="GO" id="GO:0051959">
    <property type="term" value="F:dynein light intermediate chain binding"/>
    <property type="evidence" value="ECO:0007669"/>
    <property type="project" value="InterPro"/>
</dbReference>
<dbReference type="GO" id="GO:0030286">
    <property type="term" value="C:dynein complex"/>
    <property type="evidence" value="ECO:0007669"/>
    <property type="project" value="InterPro"/>
</dbReference>
<sequence length="501" mass="55643">MMNQSQIGGSLETDPLDEGIQHDDNQKTLPDMIEEQIIKGFSEELKREDYEEAIKEVEESLKQLTKASLTELKQFAKPHYLVEKTMQIVCTLRGFKSYNWSIAKELLARPQFKAELLQTRPRSVRAHDILRAQQLLQAKTNHLLTPQNVSLHSEAAALLLVWAANLIKLYACTKKLGDLEALAQMQNLQALSPTADEMNRISARTKLKVKQENQTRRMIEKEEEMLRMEDQQTVGSGRLTSQLGITKQNIGHFIQNKQMVYDPMQNAILPDQGDPSKPPPPLVDISVLKRGGFNQVSVKSKAAQQREDQTLKQEEDRMNATQTDTYQGQSRSPNGSSLRQVAGNGKNTRRGNGPQSEMVTTQGGNAPGGVTVTISNKADKNSSGPAVGKKSGQIGKGQPGRSTDPNEVSNDQEGGFGELDYNYSSLHEELPGKLKMNDVKHLSDDADQVIDQLKNVDLGIQELDVLIELARQLKSKREAMFPDTSSILNSEVFAVATSNNN</sequence>
<dbReference type="AlphaFoldDB" id="A0A8J8NE71"/>
<name>A0A8J8NE71_HALGN</name>
<feature type="compositionally biased region" description="Basic and acidic residues" evidence="1">
    <location>
        <begin position="304"/>
        <end position="318"/>
    </location>
</feature>
<organism evidence="2 3">
    <name type="scientific">Halteria grandinella</name>
    <dbReference type="NCBI Taxonomy" id="5974"/>
    <lineage>
        <taxon>Eukaryota</taxon>
        <taxon>Sar</taxon>
        <taxon>Alveolata</taxon>
        <taxon>Ciliophora</taxon>
        <taxon>Intramacronucleata</taxon>
        <taxon>Spirotrichea</taxon>
        <taxon>Stichotrichia</taxon>
        <taxon>Sporadotrichida</taxon>
        <taxon>Halteriidae</taxon>
        <taxon>Halteria</taxon>
    </lineage>
</organism>
<evidence type="ECO:0000256" key="1">
    <source>
        <dbReference type="SAM" id="MobiDB-lite"/>
    </source>
</evidence>
<feature type="region of interest" description="Disordered" evidence="1">
    <location>
        <begin position="1"/>
        <end position="27"/>
    </location>
</feature>
<dbReference type="PANTHER" id="PTHR10676">
    <property type="entry name" value="DYNEIN HEAVY CHAIN FAMILY PROTEIN"/>
    <property type="match status" value="1"/>
</dbReference>
<dbReference type="GO" id="GO:0045505">
    <property type="term" value="F:dynein intermediate chain binding"/>
    <property type="evidence" value="ECO:0007669"/>
    <property type="project" value="InterPro"/>
</dbReference>
<dbReference type="GO" id="GO:0097729">
    <property type="term" value="C:9+2 motile cilium"/>
    <property type="evidence" value="ECO:0007669"/>
    <property type="project" value="TreeGrafter"/>
</dbReference>
<dbReference type="GO" id="GO:0008569">
    <property type="term" value="F:minus-end-directed microtubule motor activity"/>
    <property type="evidence" value="ECO:0007669"/>
    <property type="project" value="TreeGrafter"/>
</dbReference>
<accession>A0A8J8NE71</accession>
<feature type="region of interest" description="Disordered" evidence="1">
    <location>
        <begin position="296"/>
        <end position="418"/>
    </location>
</feature>
<keyword evidence="3" id="KW-1185">Reference proteome</keyword>
<feature type="compositionally biased region" description="Polar residues" evidence="1">
    <location>
        <begin position="353"/>
        <end position="364"/>
    </location>
</feature>
<gene>
    <name evidence="2" type="ORF">FGO68_gene819</name>
</gene>
<reference evidence="2" key="1">
    <citation type="submission" date="2019-06" db="EMBL/GenBank/DDBJ databases">
        <authorList>
            <person name="Zheng W."/>
        </authorList>
    </citation>
    <scope>NUCLEOTIDE SEQUENCE</scope>
    <source>
        <strain evidence="2">QDHG01</strain>
    </source>
</reference>
<dbReference type="GO" id="GO:0060294">
    <property type="term" value="P:cilium movement involved in cell motility"/>
    <property type="evidence" value="ECO:0007669"/>
    <property type="project" value="TreeGrafter"/>
</dbReference>
<evidence type="ECO:0000313" key="3">
    <source>
        <dbReference type="Proteomes" id="UP000785679"/>
    </source>
</evidence>
<dbReference type="EMBL" id="RRYP01019707">
    <property type="protein sequence ID" value="TNV73149.1"/>
    <property type="molecule type" value="Genomic_DNA"/>
</dbReference>
<proteinExistence type="predicted"/>
<dbReference type="Proteomes" id="UP000785679">
    <property type="component" value="Unassembled WGS sequence"/>
</dbReference>
<dbReference type="Gene3D" id="1.20.920.20">
    <property type="match status" value="1"/>
</dbReference>
<feature type="compositionally biased region" description="Polar residues" evidence="1">
    <location>
        <begin position="400"/>
        <end position="412"/>
    </location>
</feature>
<evidence type="ECO:0000313" key="2">
    <source>
        <dbReference type="EMBL" id="TNV73149.1"/>
    </source>
</evidence>
<dbReference type="InterPro" id="IPR026983">
    <property type="entry name" value="DHC"/>
</dbReference>